<proteinExistence type="predicted"/>
<keyword evidence="16" id="KW-0753">Steroid metabolism</keyword>
<evidence type="ECO:0000256" key="12">
    <source>
        <dbReference type="ARBA" id="ARBA00022729"/>
    </source>
</evidence>
<keyword evidence="12 19" id="KW-0732">Signal</keyword>
<feature type="signal peptide" evidence="19">
    <location>
        <begin position="1"/>
        <end position="22"/>
    </location>
</feature>
<dbReference type="InterPro" id="IPR015255">
    <property type="entry name" value="Vitellinogen_open_b-sht"/>
</dbReference>
<reference evidence="21 22" key="1">
    <citation type="submission" date="2024-02" db="EMBL/GenBank/DDBJ databases">
        <authorList>
            <person name="Daric V."/>
            <person name="Darras S."/>
        </authorList>
    </citation>
    <scope>NUCLEOTIDE SEQUENCE [LARGE SCALE GENOMIC DNA]</scope>
</reference>
<dbReference type="InterPro" id="IPR001747">
    <property type="entry name" value="Vitellogenin_N"/>
</dbReference>
<keyword evidence="14" id="KW-0443">Lipid metabolism</keyword>
<dbReference type="Pfam" id="PF09172">
    <property type="entry name" value="Vit_open_b-sht"/>
    <property type="match status" value="1"/>
</dbReference>
<keyword evidence="8" id="KW-0153">Cholesterol metabolism</keyword>
<evidence type="ECO:0000256" key="9">
    <source>
        <dbReference type="ARBA" id="ARBA00022674"/>
    </source>
</evidence>
<keyword evidence="22" id="KW-1185">Reference proteome</keyword>
<evidence type="ECO:0000256" key="11">
    <source>
        <dbReference type="ARBA" id="ARBA00022710"/>
    </source>
</evidence>
<keyword evidence="9" id="KW-0358">Heparin-binding</keyword>
<dbReference type="SMART" id="SM00638">
    <property type="entry name" value="LPD_N"/>
    <property type="match status" value="1"/>
</dbReference>
<evidence type="ECO:0000313" key="22">
    <source>
        <dbReference type="Proteomes" id="UP001642483"/>
    </source>
</evidence>
<feature type="chain" id="PRO_5046381395" description="Vitellogenin domain-containing protein" evidence="19">
    <location>
        <begin position="23"/>
        <end position="2356"/>
    </location>
</feature>
<evidence type="ECO:0000256" key="2">
    <source>
        <dbReference type="ARBA" id="ARBA00004502"/>
    </source>
</evidence>
<comment type="caution">
    <text evidence="21">The sequence shown here is derived from an EMBL/GenBank/DDBJ whole genome shotgun (WGS) entry which is preliminary data.</text>
</comment>
<keyword evidence="6" id="KW-0162">Chylomicron</keyword>
<dbReference type="InterPro" id="IPR052418">
    <property type="entry name" value="Apolipoprotein_B"/>
</dbReference>
<feature type="domain" description="Vitellogenin" evidence="20">
    <location>
        <begin position="44"/>
        <end position="737"/>
    </location>
</feature>
<keyword evidence="10" id="KW-0551">Lipid droplet</keyword>
<dbReference type="SUPFAM" id="SSF56968">
    <property type="entry name" value="Lipovitellin-phosvitin complex, beta-sheet shell regions"/>
    <property type="match status" value="2"/>
</dbReference>
<dbReference type="Gene3D" id="2.30.230.10">
    <property type="entry name" value="Lipovitellin, beta-sheet shell regions, chain A"/>
    <property type="match status" value="1"/>
</dbReference>
<keyword evidence="11" id="KW-0427">LDL</keyword>
<keyword evidence="4" id="KW-0813">Transport</keyword>
<evidence type="ECO:0000256" key="16">
    <source>
        <dbReference type="ARBA" id="ARBA00023221"/>
    </source>
</evidence>
<sequence length="2356" mass="263360">MQLNAIVCSVLAALVLIVVVSAQDEREETQFLYPYDDCSNVQSFQVSRSHFLLYEGTISHKDVTRNETKSGFRIKCTNILLSVLSPCAARLQLSECSLYEGSLDKNGELLFEDLSPKSRKFAFILKRFPAYFFFNSGEVKDVFFHKNEPVDVANIKRAILSSVSLKFSGKGFANPIGESFTVNSTSLFGTGDQYMTVTAHTRRGIPKEIESRRYLSAHHLPWNKNAALRMSRFDNNKMDDVYLFFTNQIEQIMNNAIGSSKPTQLCRYHLQRGRRIHHLTCTEEHFVPIFQNFGNRNAMSTSVTQYLKIHRISSLKAKDRMSPTEAGQLESYQKQTLVFQTELDALTNDLLNNFDPKAAFFRMIDPQSSDENLSVLSKLSLWASNQNEESIQNLWAAIVESIPIVPETVSAWNTLLLNCMDSKWCHLEKNCTRSLGCQQVYSHQVSLTVSQPVEEDIKLLLLSSLASVKNPGSAILQTALNVALTDSTSSKILTLGQVLNRHLTSEVVEKSNDTIEEVKEFLLEVVHQKCSLETFDKEDEKSALYAIKSLPLLLEDQSEAANVWECAHNPNAPKSVKIAAIQAMNNKQVITSPQIRKELLQLMIDKSKTSDLRLPSFLILLAKEPNDEEIYKMLALANDPSESAGIKYFLNKYIKSQIALFGTDYSTFSKITMDRFLDAFASVAPNLEQPMMGENKVEKKSFEQKFPVELPILKQNIGCFFKADMFMSGNNPIPLVIEVSIHAELQNANVSLLNIKVDIGQLTTVLPPLFGVDGVLPLQAAEHLMNIPVYQWLRTFDVIPPKMPDDSFNKLEQLSDQFRLAKLMLETQNKAFLEIKFMGQGIALSSILQSTSIQDMTISQMLKYVEKLENGMFFNGSIVMTPVHFQTVLPTSVGLGVVSSVDIATMLRPAFSVLLEINKLVFTGRGSAKIHLDPTVEIQINMDRTIKVPRGCSCGSGVLVKAKHDSQLQIKITKNPSSIEMEIYPSERNDLLMIRSASTSSTWGTPTGVEITSAPLSCRTKTFYPGGRYFSTECGEQIAPREVAYWHNPIEVPIKYQLSWGPMPGLVNQQPLPAVGIELVVSAITDLPIQASFTKSWSFRYFPTINQIQVSQINANTSVWEANANLVIELGTGSNSQQIQQVFASANASMTGQNIFEGSLVVDKSTGNVPLEDVLTTLNMQGELQYGSVSGYDVTGTVVLPTAMARFVAVGHIPQPTISGEFTALGKLYVGSPNGPSIGTIVWEREVVTEGIDVGSRMKILLKELSPNFFPYESVNMTNTMINSSTTGYKKILHLDSTYHPSFPGPFLDLRQITKYSSIGDPRLYDWKASVTSNYFQAQWSADATDSSRFDIRSHLVLPVYPIAVDQIRSSSHDDVRIPILDPTVVTYGLDVTLGTLPEGHINTTAFYNILGVKQFVQLTSSHVNCKNCFVIEAVTLQGEGKFIFKYQNSSLWTSFYLNIDPEIAEELHLPSTLYSSLSSGRVKIGYDFIAHFKPDSFDVQVGTRIADYFCTLDEKLSWNKANLLLSSKRFGFSLGLICETKVSDAINALDFHYDSQIDYELAKTNSDSSRRINVNSYMQKSNLMTFNQSLDVSVDSSSSVLQEAALITDTTYSLSESEINEAVTNKRGQGNFTLTYLDPVSDTWLSPTHGVKATWSEPSMPLSPGGADNRYHHDGKYFIGPPQKIESTLQELCGRNNNCKDRKRQIYQKRQETSLQKMLRLAQFSAEEQQRFTDIPWMQLGSLAISKSNSIFAIHAGSIMDTKDIVTYIHQKMEKILSKFDGNLDDSYISELEGSLIMVQHFLENLAETIPLKDYNIGPIKVYIESLFEKIFKVDYALGNILQNPLSLPPHLFALREQMNSLLDSSLLLSTMDLYQSVGFFYPTSAQYITVNGHYHVFPQISQPSCNWLSGIDTKEGLVTAALKRDSTLMSFNGTTLVTHRNGMMDIVDPSGNSLPVEFPFIFATSICRKNRDNEIECGNDFSSTRFTFDMDNNQATLYADVRGSYMDDIKGLAGIAGNKIEVPRYLLPDGSVGKDEAEFLNHYELTGNDECLFKSEDAIVNTPTETGMQLCSQAFEHFVSFDLMLVNTYMKMCSEKATTPNQVCKYVEMLVHSMRRRGYAMPTFSMCSECSSDQPIEITRVNIMIMISRSSDMLTMNPTDLLLDFVSQLLQEHSEAEVINADIILVTYGGPTHFYQPFINTIGQQTKSNDVARIRNRITQIEFNGPSYDSTSSVDALDFALKLNEAHLGVARSVIVVAPESTQQHMGGRIPKKMANLFINQLTNVYLLSSLNDQECMTNYIMLPHLTSGDCHRSDDSTSLVNAVRAYLIGKMRSPVSCTCGEIDQNASVCSQII</sequence>
<evidence type="ECO:0000256" key="6">
    <source>
        <dbReference type="ARBA" id="ARBA00022513"/>
    </source>
</evidence>
<dbReference type="Proteomes" id="UP001642483">
    <property type="component" value="Unassembled WGS sequence"/>
</dbReference>
<name>A0ABP0EXR0_CLALP</name>
<protein>
    <recommendedName>
        <fullName evidence="20">Vitellogenin domain-containing protein</fullName>
    </recommendedName>
</protein>
<evidence type="ECO:0000256" key="8">
    <source>
        <dbReference type="ARBA" id="ARBA00022548"/>
    </source>
</evidence>
<keyword evidence="7" id="KW-0964">Secreted</keyword>
<evidence type="ECO:0000256" key="7">
    <source>
        <dbReference type="ARBA" id="ARBA00022525"/>
    </source>
</evidence>
<keyword evidence="5" id="KW-0963">Cytoplasm</keyword>
<evidence type="ECO:0000259" key="20">
    <source>
        <dbReference type="PROSITE" id="PS51211"/>
    </source>
</evidence>
<accession>A0ABP0EXR0</accession>
<dbReference type="EMBL" id="CAWYQH010000001">
    <property type="protein sequence ID" value="CAK8672267.1"/>
    <property type="molecule type" value="Genomic_DNA"/>
</dbReference>
<evidence type="ECO:0000256" key="5">
    <source>
        <dbReference type="ARBA" id="ARBA00022490"/>
    </source>
</evidence>
<evidence type="ECO:0000256" key="17">
    <source>
        <dbReference type="ARBA" id="ARBA00023313"/>
    </source>
</evidence>
<gene>
    <name evidence="21" type="ORF">CVLEPA_LOCUS1238</name>
</gene>
<dbReference type="PANTHER" id="PTHR13769">
    <property type="entry name" value="APOLIPOPROTEIN B"/>
    <property type="match status" value="1"/>
</dbReference>
<dbReference type="Pfam" id="PF01347">
    <property type="entry name" value="Vitellogenin_N"/>
    <property type="match status" value="2"/>
</dbReference>
<evidence type="ECO:0000256" key="3">
    <source>
        <dbReference type="ARBA" id="ARBA00004613"/>
    </source>
</evidence>
<evidence type="ECO:0000256" key="13">
    <source>
        <dbReference type="ARBA" id="ARBA00023055"/>
    </source>
</evidence>
<evidence type="ECO:0000256" key="10">
    <source>
        <dbReference type="ARBA" id="ARBA00022677"/>
    </source>
</evidence>
<dbReference type="Gene3D" id="1.25.10.20">
    <property type="entry name" value="Vitellinogen, superhelical"/>
    <property type="match status" value="1"/>
</dbReference>
<dbReference type="InterPro" id="IPR015819">
    <property type="entry name" value="Lipid_transp_b-sht_shell"/>
</dbReference>
<dbReference type="SUPFAM" id="SSF48431">
    <property type="entry name" value="Lipovitellin-phosvitin complex, superhelical domain"/>
    <property type="match status" value="1"/>
</dbReference>
<evidence type="ECO:0000256" key="18">
    <source>
        <dbReference type="PROSITE-ProRule" id="PRU00557"/>
    </source>
</evidence>
<dbReference type="InterPro" id="IPR015816">
    <property type="entry name" value="Vitellinogen_b-sht_N"/>
</dbReference>
<comment type="subcellular location">
    <subcellularLocation>
        <location evidence="1">Cytoplasm</location>
    </subcellularLocation>
    <subcellularLocation>
        <location evidence="2">Lipid droplet</location>
    </subcellularLocation>
    <subcellularLocation>
        <location evidence="3">Secreted</location>
    </subcellularLocation>
</comment>
<organism evidence="21 22">
    <name type="scientific">Clavelina lepadiformis</name>
    <name type="common">Light-bulb sea squirt</name>
    <name type="synonym">Ascidia lepadiformis</name>
    <dbReference type="NCBI Taxonomy" id="159417"/>
    <lineage>
        <taxon>Eukaryota</taxon>
        <taxon>Metazoa</taxon>
        <taxon>Chordata</taxon>
        <taxon>Tunicata</taxon>
        <taxon>Ascidiacea</taxon>
        <taxon>Aplousobranchia</taxon>
        <taxon>Clavelinidae</taxon>
        <taxon>Clavelina</taxon>
    </lineage>
</organism>
<dbReference type="PROSITE" id="PS51211">
    <property type="entry name" value="VITELLOGENIN"/>
    <property type="match status" value="1"/>
</dbReference>
<evidence type="ECO:0000256" key="4">
    <source>
        <dbReference type="ARBA" id="ARBA00022448"/>
    </source>
</evidence>
<comment type="caution">
    <text evidence="18">Lacks conserved residue(s) required for the propagation of feature annotation.</text>
</comment>
<keyword evidence="15" id="KW-1207">Sterol metabolism</keyword>
<evidence type="ECO:0000256" key="14">
    <source>
        <dbReference type="ARBA" id="ARBA00023098"/>
    </source>
</evidence>
<evidence type="ECO:0000256" key="1">
    <source>
        <dbReference type="ARBA" id="ARBA00004496"/>
    </source>
</evidence>
<keyword evidence="17" id="KW-0850">VLDL</keyword>
<keyword evidence="13" id="KW-0445">Lipid transport</keyword>
<evidence type="ECO:0000256" key="19">
    <source>
        <dbReference type="SAM" id="SignalP"/>
    </source>
</evidence>
<dbReference type="InterPro" id="IPR011030">
    <property type="entry name" value="Lipovitellin_superhlx_dom"/>
</dbReference>
<dbReference type="PANTHER" id="PTHR13769:SF1">
    <property type="entry name" value="APOLIPOPROTEIN B-100"/>
    <property type="match status" value="1"/>
</dbReference>
<evidence type="ECO:0000313" key="21">
    <source>
        <dbReference type="EMBL" id="CAK8672267.1"/>
    </source>
</evidence>
<evidence type="ECO:0000256" key="15">
    <source>
        <dbReference type="ARBA" id="ARBA00023166"/>
    </source>
</evidence>